<dbReference type="InterPro" id="IPR003959">
    <property type="entry name" value="ATPase_AAA_core"/>
</dbReference>
<dbReference type="GO" id="GO:0005737">
    <property type="term" value="C:cytoplasm"/>
    <property type="evidence" value="ECO:0007669"/>
    <property type="project" value="TreeGrafter"/>
</dbReference>
<dbReference type="OrthoDB" id="27435at2759"/>
<feature type="domain" description="AAA+ ATPase" evidence="5">
    <location>
        <begin position="505"/>
        <end position="648"/>
    </location>
</feature>
<sequence length="750" mass="82909">MKSVEVKVRPLPTPSDKSGGTIKAASRVYVGKDAILELTGSLESGKPCSIEKIVDGQSIQKEATLWVAQDPKLGRGVVQMSKFFQEACSLKLGDVVKVISSNGTSVPDATEVILEDVTTEMAAIDSSDRHHWEWHLEGCLKVAEDVFPGLMLKNIYQRDQTRNFRVVSVNGQPNCNARFHLGKTQVRLAQKGAEQHQDAIPSHPKHLQLAVMPELAQQMEEINDFFFDFQGPLPYAGESISCGLIIDGGRGTGKTMLLKQIAETGWGTVHQIQPADKLSSIQESFQKAFDHRPSLIMIDNFERLVDKDRSNRNAVIQTIGSWLDTLSREAVQKQQLPEVVVIATCQDHITDIPSELLEMGRFGTIITLPYPDLDRRRAILSSFNPHIDPAEKEELLSSLSERTHAYNGTDLQKVVMISTNRWSRRLRKDGNVSPEDYSRLYVPAEYFTETLTNVQPAAMHDISLKPPPVHWNDIGGQDEVKEALQLAVVLATEPKETLKEYVSNPPTGVLLYGPPGCSKTMAAQALATESGLNFFAVKGAELLNMYVGESERAIRRLFQRARDAAPSIIFFDEIDSIGGQRQGFGGGNTSAASGSGLNVLTTLLNEMQGFELTQGVLVIAATNRPQALDPALLRAGRFDIRVYVSPPNTAAREAIFRGEAARRKMDVDAIALAELTEGHSGAEIMRICQAAGIAAYRRKYPDGSRKTKDAPAQEVLIGMDDMMNAIQQEAKLITREMVQAYRDWEKRFKN</sequence>
<feature type="region of interest" description="Disordered" evidence="4">
    <location>
        <begin position="1"/>
        <end position="20"/>
    </location>
</feature>
<dbReference type="PANTHER" id="PTHR23077">
    <property type="entry name" value="AAA-FAMILY ATPASE"/>
    <property type="match status" value="1"/>
</dbReference>
<dbReference type="GO" id="GO:0005524">
    <property type="term" value="F:ATP binding"/>
    <property type="evidence" value="ECO:0007669"/>
    <property type="project" value="UniProtKB-KW"/>
</dbReference>
<dbReference type="RefSeq" id="XP_007918607.1">
    <property type="nucleotide sequence ID" value="XM_007920416.1"/>
</dbReference>
<evidence type="ECO:0000313" key="7">
    <source>
        <dbReference type="Proteomes" id="UP000014074"/>
    </source>
</evidence>
<evidence type="ECO:0000313" key="6">
    <source>
        <dbReference type="EMBL" id="EON96578.1"/>
    </source>
</evidence>
<dbReference type="AlphaFoldDB" id="R8BB68"/>
<reference evidence="7" key="1">
    <citation type="journal article" date="2013" name="Genome Announc.">
        <title>Draft genome sequence of the ascomycete Phaeoacremonium aleophilum strain UCR-PA7, a causal agent of the esca disease complex in grapevines.</title>
        <authorList>
            <person name="Blanco-Ulate B."/>
            <person name="Rolshausen P."/>
            <person name="Cantu D."/>
        </authorList>
    </citation>
    <scope>NUCLEOTIDE SEQUENCE [LARGE SCALE GENOMIC DNA]</scope>
    <source>
        <strain evidence="7">UCR-PA7</strain>
    </source>
</reference>
<dbReference type="Pfam" id="PF17862">
    <property type="entry name" value="AAA_lid_3"/>
    <property type="match status" value="1"/>
</dbReference>
<evidence type="ECO:0000256" key="3">
    <source>
        <dbReference type="ARBA" id="ARBA00023054"/>
    </source>
</evidence>
<name>R8BB68_PHAM7</name>
<dbReference type="Proteomes" id="UP000014074">
    <property type="component" value="Unassembled WGS sequence"/>
</dbReference>
<dbReference type="SMART" id="SM00382">
    <property type="entry name" value="AAA"/>
    <property type="match status" value="2"/>
</dbReference>
<dbReference type="GeneID" id="19328694"/>
<evidence type="ECO:0000259" key="5">
    <source>
        <dbReference type="SMART" id="SM00382"/>
    </source>
</evidence>
<dbReference type="PROSITE" id="PS00674">
    <property type="entry name" value="AAA"/>
    <property type="match status" value="1"/>
</dbReference>
<dbReference type="InterPro" id="IPR003593">
    <property type="entry name" value="AAA+_ATPase"/>
</dbReference>
<dbReference type="eggNOG" id="KOG0730">
    <property type="taxonomic scope" value="Eukaryota"/>
</dbReference>
<dbReference type="SUPFAM" id="SSF52540">
    <property type="entry name" value="P-loop containing nucleoside triphosphate hydrolases"/>
    <property type="match status" value="2"/>
</dbReference>
<dbReference type="InterPro" id="IPR003960">
    <property type="entry name" value="ATPase_AAA_CS"/>
</dbReference>
<evidence type="ECO:0000256" key="2">
    <source>
        <dbReference type="ARBA" id="ARBA00022840"/>
    </source>
</evidence>
<dbReference type="Gene3D" id="3.40.50.300">
    <property type="entry name" value="P-loop containing nucleotide triphosphate hydrolases"/>
    <property type="match status" value="2"/>
</dbReference>
<feature type="domain" description="AAA+ ATPase" evidence="5">
    <location>
        <begin position="240"/>
        <end position="372"/>
    </location>
</feature>
<keyword evidence="3" id="KW-0175">Coiled coil</keyword>
<accession>R8BB68</accession>
<gene>
    <name evidence="6" type="ORF">UCRPA7_7896</name>
</gene>
<dbReference type="KEGG" id="tmn:UCRPA7_7896"/>
<evidence type="ECO:0000256" key="1">
    <source>
        <dbReference type="ARBA" id="ARBA00022741"/>
    </source>
</evidence>
<dbReference type="InterPro" id="IPR050168">
    <property type="entry name" value="AAA_ATPase_domain"/>
</dbReference>
<keyword evidence="7" id="KW-1185">Reference proteome</keyword>
<keyword evidence="2" id="KW-0067">ATP-binding</keyword>
<dbReference type="PANTHER" id="PTHR23077:SF27">
    <property type="entry name" value="ATPASE FAMILY GENE 2 PROTEIN HOMOLOG A"/>
    <property type="match status" value="1"/>
</dbReference>
<organism evidence="6 7">
    <name type="scientific">Phaeoacremonium minimum (strain UCR-PA7)</name>
    <name type="common">Esca disease fungus</name>
    <name type="synonym">Togninia minima</name>
    <dbReference type="NCBI Taxonomy" id="1286976"/>
    <lineage>
        <taxon>Eukaryota</taxon>
        <taxon>Fungi</taxon>
        <taxon>Dikarya</taxon>
        <taxon>Ascomycota</taxon>
        <taxon>Pezizomycotina</taxon>
        <taxon>Sordariomycetes</taxon>
        <taxon>Sordariomycetidae</taxon>
        <taxon>Togniniales</taxon>
        <taxon>Togniniaceae</taxon>
        <taxon>Phaeoacremonium</taxon>
    </lineage>
</organism>
<dbReference type="EMBL" id="KB933328">
    <property type="protein sequence ID" value="EON96578.1"/>
    <property type="molecule type" value="Genomic_DNA"/>
</dbReference>
<dbReference type="Gene3D" id="1.10.8.60">
    <property type="match status" value="2"/>
</dbReference>
<dbReference type="Pfam" id="PF00004">
    <property type="entry name" value="AAA"/>
    <property type="match status" value="2"/>
</dbReference>
<dbReference type="InterPro" id="IPR027417">
    <property type="entry name" value="P-loop_NTPase"/>
</dbReference>
<protein>
    <submittedName>
        <fullName evidence="6">Putative aaa family atpase protein</fullName>
    </submittedName>
</protein>
<dbReference type="InterPro" id="IPR041569">
    <property type="entry name" value="AAA_lid_3"/>
</dbReference>
<dbReference type="FunFam" id="3.40.50.300:FF:001025">
    <property type="entry name" value="ATPase family, AAA domain-containing 2B"/>
    <property type="match status" value="1"/>
</dbReference>
<dbReference type="GO" id="GO:0016887">
    <property type="term" value="F:ATP hydrolysis activity"/>
    <property type="evidence" value="ECO:0007669"/>
    <property type="project" value="InterPro"/>
</dbReference>
<dbReference type="HOGENOM" id="CLU_000688_12_3_1"/>
<keyword evidence="1" id="KW-0547">Nucleotide-binding</keyword>
<proteinExistence type="predicted"/>
<evidence type="ECO:0000256" key="4">
    <source>
        <dbReference type="SAM" id="MobiDB-lite"/>
    </source>
</evidence>